<keyword evidence="1" id="KW-0472">Membrane</keyword>
<name>A0A699VAH5_TANCI</name>
<evidence type="ECO:0000313" key="2">
    <source>
        <dbReference type="EMBL" id="GFD31123.1"/>
    </source>
</evidence>
<proteinExistence type="predicted"/>
<dbReference type="EMBL" id="BKCJ011410688">
    <property type="protein sequence ID" value="GFD31123.1"/>
    <property type="molecule type" value="Genomic_DNA"/>
</dbReference>
<comment type="caution">
    <text evidence="2">The sequence shown here is derived from an EMBL/GenBank/DDBJ whole genome shotgun (WGS) entry which is preliminary data.</text>
</comment>
<dbReference type="AlphaFoldDB" id="A0A699VAH5"/>
<accession>A0A699VAH5</accession>
<feature type="non-terminal residue" evidence="2">
    <location>
        <position position="1"/>
    </location>
</feature>
<sequence length="45" mass="4967">GRPRRVHSIVVVLETNVEDIVEIVGIVVIVQIVGIVKKIAFVKTM</sequence>
<protein>
    <submittedName>
        <fullName evidence="2">Uncharacterized protein</fullName>
    </submittedName>
</protein>
<evidence type="ECO:0000256" key="1">
    <source>
        <dbReference type="SAM" id="Phobius"/>
    </source>
</evidence>
<gene>
    <name evidence="2" type="ORF">Tci_903092</name>
</gene>
<keyword evidence="1" id="KW-0812">Transmembrane</keyword>
<feature type="transmembrane region" description="Helical" evidence="1">
    <location>
        <begin position="20"/>
        <end position="40"/>
    </location>
</feature>
<reference evidence="2" key="1">
    <citation type="journal article" date="2019" name="Sci. Rep.">
        <title>Draft genome of Tanacetum cinerariifolium, the natural source of mosquito coil.</title>
        <authorList>
            <person name="Yamashiro T."/>
            <person name="Shiraishi A."/>
            <person name="Satake H."/>
            <person name="Nakayama K."/>
        </authorList>
    </citation>
    <scope>NUCLEOTIDE SEQUENCE</scope>
</reference>
<keyword evidence="1" id="KW-1133">Transmembrane helix</keyword>
<organism evidence="2">
    <name type="scientific">Tanacetum cinerariifolium</name>
    <name type="common">Dalmatian daisy</name>
    <name type="synonym">Chrysanthemum cinerariifolium</name>
    <dbReference type="NCBI Taxonomy" id="118510"/>
    <lineage>
        <taxon>Eukaryota</taxon>
        <taxon>Viridiplantae</taxon>
        <taxon>Streptophyta</taxon>
        <taxon>Embryophyta</taxon>
        <taxon>Tracheophyta</taxon>
        <taxon>Spermatophyta</taxon>
        <taxon>Magnoliopsida</taxon>
        <taxon>eudicotyledons</taxon>
        <taxon>Gunneridae</taxon>
        <taxon>Pentapetalae</taxon>
        <taxon>asterids</taxon>
        <taxon>campanulids</taxon>
        <taxon>Asterales</taxon>
        <taxon>Asteraceae</taxon>
        <taxon>Asteroideae</taxon>
        <taxon>Anthemideae</taxon>
        <taxon>Anthemidinae</taxon>
        <taxon>Tanacetum</taxon>
    </lineage>
</organism>